<evidence type="ECO:0000313" key="2">
    <source>
        <dbReference type="Proteomes" id="UP000184731"/>
    </source>
</evidence>
<sequence length="467" mass="54432">MFLEENFFKTMENHSSNTEVDFFGNTYTPSDNSKCAQNCNDLNLNKVYESLIAVNVRKNHELNKEFSLINLKIITEMRQEMKDEFNKFLNNWINLKDDKIIYPSLQRQKYQTVNDLPANANKNQKLTYVLGLPITINGIVYINPNPDSSLQYDYIISNSLGDSFKGTGDRVGLINSTAIFKNEREYSFRAFILPLRGYRKDFKYEQTLQYGISDLDVEELKAPPGSLGWINQRAHCFVEPNVTLYSKSIHAKNIPIACGLSGSTNLAITSLFAYNINLSEKEMRLFLLQAWSILSIDTGHSLQEVLSTAKLIAIYYNALLKQHDTEYKYLINYFPKNTLNNLNLITKEIRPLDENNEITDTFKWDSIETKIFKFDSDSKTSPKKRFVFATEYGKEKKYQELTAEEKSERIEFEYYFKQYDELNANNAYFGAYYDSFFKHINPSSINNIRLEAQKSFKNYFNRSCFIK</sequence>
<dbReference type="AlphaFoldDB" id="A0A1L4D2Q0"/>
<dbReference type="KEGG" id="saqi:AXG55_11325"/>
<protein>
    <submittedName>
        <fullName evidence="1">Uncharacterized protein</fullName>
    </submittedName>
</protein>
<gene>
    <name evidence="1" type="ORF">AXG55_11325</name>
</gene>
<name>A0A1L4D2Q0_9BACT</name>
<organism evidence="1 2">
    <name type="scientific">Silvanigrella aquatica</name>
    <dbReference type="NCBI Taxonomy" id="1915309"/>
    <lineage>
        <taxon>Bacteria</taxon>
        <taxon>Pseudomonadati</taxon>
        <taxon>Bdellovibrionota</taxon>
        <taxon>Oligoflexia</taxon>
        <taxon>Silvanigrellales</taxon>
        <taxon>Silvanigrellaceae</taxon>
        <taxon>Silvanigrella</taxon>
    </lineage>
</organism>
<dbReference type="Proteomes" id="UP000184731">
    <property type="component" value="Chromosome"/>
</dbReference>
<evidence type="ECO:0000313" key="1">
    <source>
        <dbReference type="EMBL" id="APJ04467.1"/>
    </source>
</evidence>
<reference evidence="1 2" key="1">
    <citation type="submission" date="2016-10" db="EMBL/GenBank/DDBJ databases">
        <title>Silvanigrella aquatica sp. nov., isolated from a freshwater lake located in the Black Forest, Germany, description of Silvanigrellaceae fam. nov., Silvanigrellales ord. nov., reclassification of the order Bdellovibrionales in the class Oligoflexia, reclassification of the families Bacteriovoracaceae and Halobacteriovoraceae in the new order Bacteriovoracales ord. nov., and reclassification of the family Pseudobacteriovoracaceae in the order Oligoflexiales.</title>
        <authorList>
            <person name="Hahn M.W."/>
            <person name="Schmidt J."/>
            <person name="Koll U."/>
            <person name="Rohde M."/>
            <person name="Verbag S."/>
            <person name="Pitt A."/>
            <person name="Nakai R."/>
            <person name="Naganuma T."/>
            <person name="Lang E."/>
        </authorList>
    </citation>
    <scope>NUCLEOTIDE SEQUENCE [LARGE SCALE GENOMIC DNA]</scope>
    <source>
        <strain evidence="1 2">MWH-Nonnen-W8red</strain>
    </source>
</reference>
<accession>A0A1L4D2Q0</accession>
<dbReference type="EMBL" id="CP017834">
    <property type="protein sequence ID" value="APJ04467.1"/>
    <property type="molecule type" value="Genomic_DNA"/>
</dbReference>
<proteinExistence type="predicted"/>
<keyword evidence="2" id="KW-1185">Reference proteome</keyword>